<dbReference type="RefSeq" id="WP_111700410.1">
    <property type="nucleotide sequence ID" value="NZ_QFZU02000063.1"/>
</dbReference>
<keyword evidence="2" id="KW-1185">Reference proteome</keyword>
<dbReference type="Proteomes" id="UP000262538">
    <property type="component" value="Unassembled WGS sequence"/>
</dbReference>
<organism evidence="1 2">
    <name type="scientific">Microbispora triticiradicis</name>
    <dbReference type="NCBI Taxonomy" id="2200763"/>
    <lineage>
        <taxon>Bacteria</taxon>
        <taxon>Bacillati</taxon>
        <taxon>Actinomycetota</taxon>
        <taxon>Actinomycetes</taxon>
        <taxon>Streptosporangiales</taxon>
        <taxon>Streptosporangiaceae</taxon>
        <taxon>Microbispora</taxon>
    </lineage>
</organism>
<dbReference type="InterPro" id="IPR049807">
    <property type="entry name" value="DpdD-like"/>
</dbReference>
<evidence type="ECO:0000313" key="2">
    <source>
        <dbReference type="Proteomes" id="UP000262538"/>
    </source>
</evidence>
<dbReference type="EMBL" id="QFZU02000063">
    <property type="protein sequence ID" value="RGA04254.1"/>
    <property type="molecule type" value="Genomic_DNA"/>
</dbReference>
<comment type="caution">
    <text evidence="1">The sequence shown here is derived from an EMBL/GenBank/DDBJ whole genome shotgun (WGS) entry which is preliminary data.</text>
</comment>
<accession>A0ABX9LJW2</accession>
<sequence>MTGDALPKEQSVSVEDFLRRFFGDGNDAGAWRNTIRPFLDNLRSGTDAPIVLPRYQSHIDDFTMYVIARSPAEIAQIRELIRAFAGPSYSTGGDNIPTLLDPQDPVDAAVIEIAWPSAAFKVRTSSNKHHRANLRTSLELMQSTVARRPSRSWAVARPLGRLLAEFEAALAAGGVESSKSALEQIAARGGISATNLAHLRIKRLDRLGLSRELLALDGLAEVLRQDPPHPVKEAVLNAVHSTALAGPLSHGDTAEAYNRLRDVNLLLPVKEGAGLYGDEAVTVLLTAAVARGDIPQSSRVIDELRRSGRVGSIPKALWEEALALMAPSLSQHGPTPHLVEPAEVDQTAVPTANDTLAPDSWDELFKKLALGRPEAVSLIRSEGWSAWPSPSESDEELSHLLASFDDLSWSRAWMAVGAVIEALGQGSPAPDVIREFITYALTFEKFSPGELVTLQALTEIFLRSAPSAETYRSLLEELRDSCAQWVSPENAIAALDFADRLVLSACPDESARLNLAVALLTPLHRYQARLEDSVLPFARQLSKELGLPLDWGQEETLEEDIPYNDLDGRSVLLYSLDEAVLARTAGALERRIPGLRITLSHDKVGSIALKQKARNANVVVLATRCAKHAATGFIIENAKNAEITYAEGSGSASLFRAAMTGLLAGR</sequence>
<dbReference type="NCBIfam" id="NF041061">
    <property type="entry name" value="DpdD"/>
    <property type="match status" value="1"/>
</dbReference>
<protein>
    <submittedName>
        <fullName evidence="1">Uncharacterized protein</fullName>
    </submittedName>
</protein>
<reference evidence="1 2" key="1">
    <citation type="submission" date="2018-08" db="EMBL/GenBank/DDBJ databases">
        <title>Microbispora. triticiradicis sp. nov., a novel actinomycete isolated from the root of wheat (Triticum aestivum L.)).</title>
        <authorList>
            <person name="Han C."/>
        </authorList>
    </citation>
    <scope>NUCLEOTIDE SEQUENCE [LARGE SCALE GENOMIC DNA]</scope>
    <source>
        <strain evidence="1 2">NEAU-HRDPA2-9</strain>
    </source>
</reference>
<name>A0ABX9LJW2_9ACTN</name>
<proteinExistence type="predicted"/>
<gene>
    <name evidence="1" type="ORF">DI270_014545</name>
</gene>
<evidence type="ECO:0000313" key="1">
    <source>
        <dbReference type="EMBL" id="RGA04254.1"/>
    </source>
</evidence>